<dbReference type="PANTHER" id="PTHR11949:SF26">
    <property type="entry name" value="INTERFERON REGULATORY FACTOR 9"/>
    <property type="match status" value="1"/>
</dbReference>
<evidence type="ECO:0000256" key="6">
    <source>
        <dbReference type="ARBA" id="ARBA00023242"/>
    </source>
</evidence>
<evidence type="ECO:0000256" key="2">
    <source>
        <dbReference type="ARBA" id="ARBA00023015"/>
    </source>
</evidence>
<comment type="subcellular location">
    <subcellularLocation>
        <location evidence="1">Nucleus</location>
    </subcellularLocation>
</comment>
<dbReference type="InterPro" id="IPR019817">
    <property type="entry name" value="Interferon_reg_fac_CS"/>
</dbReference>
<dbReference type="Proteomes" id="UP001557470">
    <property type="component" value="Unassembled WGS sequence"/>
</dbReference>
<dbReference type="GO" id="GO:0003700">
    <property type="term" value="F:DNA-binding transcription factor activity"/>
    <property type="evidence" value="ECO:0007669"/>
    <property type="project" value="UniProtKB-ARBA"/>
</dbReference>
<sequence length="346" mass="40564">MSSLINPIKEEEFCGTEKDAFGQNIVVKEEEVDIAVTTEGNIFRIKKEEDEAIYFKEEDVDEVEQFEIKSEDFTVEEKQPHGVKQEDVTVKEEENNNFRIPKVEKDVLGVKELEKAEDPIVPTVAARKIRSTRKLRSWMVDQINSGRYPGLIWDDDAKTMFRIPWKHAGKLSYRSDEDGAIFKAWAVFRGKLSNDSNANPTSWKTRLRVALNKSEEFKEVNERSQLDILEPYKVYRLVPINEQVHTQTFQTVNRIGHTRAMKRASSGSDGKEEEEVVKVERMKERTEDQLRMLYATLRRKHLVTREETQAEREKELRQRKQNLKPVTLVNSGTWRKEKEQWISFNL</sequence>
<organism evidence="8 9">
    <name type="scientific">Umbra pygmaea</name>
    <name type="common">Eastern mudminnow</name>
    <dbReference type="NCBI Taxonomy" id="75934"/>
    <lineage>
        <taxon>Eukaryota</taxon>
        <taxon>Metazoa</taxon>
        <taxon>Chordata</taxon>
        <taxon>Craniata</taxon>
        <taxon>Vertebrata</taxon>
        <taxon>Euteleostomi</taxon>
        <taxon>Actinopterygii</taxon>
        <taxon>Neopterygii</taxon>
        <taxon>Teleostei</taxon>
        <taxon>Protacanthopterygii</taxon>
        <taxon>Esociformes</taxon>
        <taxon>Umbridae</taxon>
        <taxon>Umbra</taxon>
    </lineage>
</organism>
<accession>A0ABD0XV52</accession>
<keyword evidence="5" id="KW-0804">Transcription</keyword>
<comment type="caution">
    <text evidence="8">The sequence shown here is derived from an EMBL/GenBank/DDBJ whole genome shotgun (WGS) entry which is preliminary data.</text>
</comment>
<keyword evidence="9" id="KW-1185">Reference proteome</keyword>
<keyword evidence="4" id="KW-0010">Activator</keyword>
<dbReference type="GO" id="GO:0005634">
    <property type="term" value="C:nucleus"/>
    <property type="evidence" value="ECO:0007669"/>
    <property type="project" value="UniProtKB-SubCell"/>
</dbReference>
<dbReference type="SMART" id="SM00348">
    <property type="entry name" value="IRF"/>
    <property type="match status" value="1"/>
</dbReference>
<reference evidence="8 9" key="1">
    <citation type="submission" date="2024-06" db="EMBL/GenBank/DDBJ databases">
        <authorList>
            <person name="Pan Q."/>
            <person name="Wen M."/>
            <person name="Jouanno E."/>
            <person name="Zahm M."/>
            <person name="Klopp C."/>
            <person name="Cabau C."/>
            <person name="Louis A."/>
            <person name="Berthelot C."/>
            <person name="Parey E."/>
            <person name="Roest Crollius H."/>
            <person name="Montfort J."/>
            <person name="Robinson-Rechavi M."/>
            <person name="Bouchez O."/>
            <person name="Lampietro C."/>
            <person name="Lopez Roques C."/>
            <person name="Donnadieu C."/>
            <person name="Postlethwait J."/>
            <person name="Bobe J."/>
            <person name="Verreycken H."/>
            <person name="Guiguen Y."/>
        </authorList>
    </citation>
    <scope>NUCLEOTIDE SEQUENCE [LARGE SCALE GENOMIC DNA]</scope>
    <source>
        <strain evidence="8">Up_M1</strain>
        <tissue evidence="8">Testis</tissue>
    </source>
</reference>
<evidence type="ECO:0000256" key="1">
    <source>
        <dbReference type="ARBA" id="ARBA00004123"/>
    </source>
</evidence>
<dbReference type="Pfam" id="PF00605">
    <property type="entry name" value="IRF"/>
    <property type="match status" value="1"/>
</dbReference>
<evidence type="ECO:0000313" key="9">
    <source>
        <dbReference type="Proteomes" id="UP001557470"/>
    </source>
</evidence>
<dbReference type="Gene3D" id="1.10.10.10">
    <property type="entry name" value="Winged helix-like DNA-binding domain superfamily/Winged helix DNA-binding domain"/>
    <property type="match status" value="1"/>
</dbReference>
<dbReference type="PROSITE" id="PS51507">
    <property type="entry name" value="IRF_2"/>
    <property type="match status" value="1"/>
</dbReference>
<keyword evidence="3" id="KW-0238">DNA-binding</keyword>
<keyword evidence="2" id="KW-0805">Transcription regulation</keyword>
<gene>
    <name evidence="8" type="ORF">UPYG_G00053460</name>
</gene>
<dbReference type="EMBL" id="JAGEUA010000002">
    <property type="protein sequence ID" value="KAL1005016.1"/>
    <property type="molecule type" value="Genomic_DNA"/>
</dbReference>
<dbReference type="InterPro" id="IPR036388">
    <property type="entry name" value="WH-like_DNA-bd_sf"/>
</dbReference>
<evidence type="ECO:0000256" key="3">
    <source>
        <dbReference type="ARBA" id="ARBA00023125"/>
    </source>
</evidence>
<dbReference type="GO" id="GO:0045944">
    <property type="term" value="P:positive regulation of transcription by RNA polymerase II"/>
    <property type="evidence" value="ECO:0007669"/>
    <property type="project" value="UniProtKB-ARBA"/>
</dbReference>
<dbReference type="GO" id="GO:0000976">
    <property type="term" value="F:transcription cis-regulatory region binding"/>
    <property type="evidence" value="ECO:0007669"/>
    <property type="project" value="UniProtKB-ARBA"/>
</dbReference>
<dbReference type="InterPro" id="IPR001346">
    <property type="entry name" value="Interferon_reg_fact_DNA-bd_dom"/>
</dbReference>
<keyword evidence="6" id="KW-0539">Nucleus</keyword>
<dbReference type="CDD" id="cd00103">
    <property type="entry name" value="IRF"/>
    <property type="match status" value="1"/>
</dbReference>
<dbReference type="PROSITE" id="PS00601">
    <property type="entry name" value="IRF_1"/>
    <property type="match status" value="1"/>
</dbReference>
<dbReference type="AlphaFoldDB" id="A0ABD0XV52"/>
<dbReference type="InterPro" id="IPR036390">
    <property type="entry name" value="WH_DNA-bd_sf"/>
</dbReference>
<feature type="domain" description="IRF tryptophan pentad repeat" evidence="7">
    <location>
        <begin position="132"/>
        <end position="239"/>
    </location>
</feature>
<name>A0ABD0XV52_UMBPY</name>
<evidence type="ECO:0000313" key="8">
    <source>
        <dbReference type="EMBL" id="KAL1005016.1"/>
    </source>
</evidence>
<dbReference type="PANTHER" id="PTHR11949">
    <property type="entry name" value="INTERFERON REGULATORY FACTOR"/>
    <property type="match status" value="1"/>
</dbReference>
<evidence type="ECO:0000256" key="4">
    <source>
        <dbReference type="ARBA" id="ARBA00023159"/>
    </source>
</evidence>
<protein>
    <recommendedName>
        <fullName evidence="7">IRF tryptophan pentad repeat domain-containing protein</fullName>
    </recommendedName>
</protein>
<dbReference type="PRINTS" id="PR00267">
    <property type="entry name" value="INTFRNREGFCT"/>
</dbReference>
<dbReference type="FunFam" id="1.10.10.10:FF:000041">
    <property type="entry name" value="Interferon regulatory factor 4"/>
    <property type="match status" value="1"/>
</dbReference>
<proteinExistence type="predicted"/>
<dbReference type="SUPFAM" id="SSF46785">
    <property type="entry name" value="Winged helix' DNA-binding domain"/>
    <property type="match status" value="1"/>
</dbReference>
<evidence type="ECO:0000256" key="5">
    <source>
        <dbReference type="ARBA" id="ARBA00023163"/>
    </source>
</evidence>
<evidence type="ECO:0000259" key="7">
    <source>
        <dbReference type="PROSITE" id="PS51507"/>
    </source>
</evidence>